<comment type="caution">
    <text evidence="3">The sequence shown here is derived from an EMBL/GenBank/DDBJ whole genome shotgun (WGS) entry which is preliminary data.</text>
</comment>
<gene>
    <name evidence="3" type="ORF">ABID43_002907</name>
</gene>
<dbReference type="InterPro" id="IPR002022">
    <property type="entry name" value="Pec_lyase"/>
</dbReference>
<dbReference type="EMBL" id="JBEPMM010000007">
    <property type="protein sequence ID" value="MET3693360.1"/>
    <property type="molecule type" value="Genomic_DNA"/>
</dbReference>
<keyword evidence="1 3" id="KW-0456">Lyase</keyword>
<feature type="domain" description="Pectate lyase" evidence="2">
    <location>
        <begin position="113"/>
        <end position="333"/>
    </location>
</feature>
<sequence length="424" mass="43667">MSALPAAAADGSLAARRFFDEAKAAAERAALPCRRVAPTVGDGRVSASPLTGQIQGAAAGTTGGLGKRLLTVTRLDDAKSSASRPSPEGTLRWAVETAQNSGGGWIVFAPELTGQIHLEAGLHLPSDTTLDGGCGGITLSGAPRLTQLTLTDVSNVIVSGLAFTKDPYDDKADKTGDAIGLTDRFDRVAILHNAFHRCGDGCVDIVRKSRFDSESRATVAFNHFAEHNKVMLIGTLTCYKDGQAEGCQEPLRHLGDLMAPRVSVTVLANVFEGTSQRHPKVVSNAAVQLANNLFLLSPTAYSSGVDSAVYGSATGTGGVLRAAGNIFVNPDRAGRIGAGPISVVRAATGGGTEADGAVAAEDNVTVGNIRVVEKDADIARGVPMALLPVRAVSDTSAAGLATCLLRFAGPKGIAASWPEVCERS</sequence>
<evidence type="ECO:0000313" key="3">
    <source>
        <dbReference type="EMBL" id="MET3693360.1"/>
    </source>
</evidence>
<protein>
    <submittedName>
        <fullName evidence="3">Pectate lyase</fullName>
    </submittedName>
</protein>
<evidence type="ECO:0000313" key="4">
    <source>
        <dbReference type="Proteomes" id="UP001549145"/>
    </source>
</evidence>
<dbReference type="Proteomes" id="UP001549145">
    <property type="component" value="Unassembled WGS sequence"/>
</dbReference>
<dbReference type="GO" id="GO:0016829">
    <property type="term" value="F:lyase activity"/>
    <property type="evidence" value="ECO:0007669"/>
    <property type="project" value="UniProtKB-KW"/>
</dbReference>
<keyword evidence="4" id="KW-1185">Reference proteome</keyword>
<dbReference type="Gene3D" id="2.160.20.10">
    <property type="entry name" value="Single-stranded right-handed beta-helix, Pectin lyase-like"/>
    <property type="match status" value="1"/>
</dbReference>
<accession>A0ABV2L9F7</accession>
<dbReference type="InterPro" id="IPR012334">
    <property type="entry name" value="Pectin_lyas_fold"/>
</dbReference>
<evidence type="ECO:0000259" key="2">
    <source>
        <dbReference type="SMART" id="SM00656"/>
    </source>
</evidence>
<dbReference type="InterPro" id="IPR045032">
    <property type="entry name" value="PEL"/>
</dbReference>
<proteinExistence type="predicted"/>
<dbReference type="RefSeq" id="WP_354465690.1">
    <property type="nucleotide sequence ID" value="NZ_JBEPMM010000007.1"/>
</dbReference>
<dbReference type="SMART" id="SM00656">
    <property type="entry name" value="Amb_all"/>
    <property type="match status" value="1"/>
</dbReference>
<organism evidence="3 4">
    <name type="scientific">Methylobacterium goesingense</name>
    <dbReference type="NCBI Taxonomy" id="243690"/>
    <lineage>
        <taxon>Bacteria</taxon>
        <taxon>Pseudomonadati</taxon>
        <taxon>Pseudomonadota</taxon>
        <taxon>Alphaproteobacteria</taxon>
        <taxon>Hyphomicrobiales</taxon>
        <taxon>Methylobacteriaceae</taxon>
        <taxon>Methylobacterium</taxon>
    </lineage>
</organism>
<reference evidence="3 4" key="1">
    <citation type="submission" date="2024-06" db="EMBL/GenBank/DDBJ databases">
        <title>Genomic Encyclopedia of Type Strains, Phase IV (KMG-IV): sequencing the most valuable type-strain genomes for metagenomic binning, comparative biology and taxonomic classification.</title>
        <authorList>
            <person name="Goeker M."/>
        </authorList>
    </citation>
    <scope>NUCLEOTIDE SEQUENCE [LARGE SCALE GENOMIC DNA]</scope>
    <source>
        <strain evidence="3 4">DSM 21331</strain>
    </source>
</reference>
<evidence type="ECO:0000256" key="1">
    <source>
        <dbReference type="ARBA" id="ARBA00023239"/>
    </source>
</evidence>
<dbReference type="SUPFAM" id="SSF51126">
    <property type="entry name" value="Pectin lyase-like"/>
    <property type="match status" value="1"/>
</dbReference>
<name>A0ABV2L9F7_9HYPH</name>
<dbReference type="PANTHER" id="PTHR31683">
    <property type="entry name" value="PECTATE LYASE 18-RELATED"/>
    <property type="match status" value="1"/>
</dbReference>
<dbReference type="InterPro" id="IPR011050">
    <property type="entry name" value="Pectin_lyase_fold/virulence"/>
</dbReference>
<dbReference type="PANTHER" id="PTHR31683:SF18">
    <property type="entry name" value="PECTATE LYASE 21-RELATED"/>
    <property type="match status" value="1"/>
</dbReference>